<dbReference type="SUPFAM" id="SSF46785">
    <property type="entry name" value="Winged helix' DNA-binding domain"/>
    <property type="match status" value="1"/>
</dbReference>
<keyword evidence="1" id="KW-0805">Transcription regulation</keyword>
<dbReference type="PANTHER" id="PTHR35790">
    <property type="entry name" value="HTH-TYPE TRANSCRIPTIONAL REGULATOR PCHR"/>
    <property type="match status" value="1"/>
</dbReference>
<gene>
    <name evidence="5" type="ORF">CVM39_18050</name>
    <name evidence="6" type="ORF">SAMN06297129_3793</name>
</gene>
<dbReference type="Pfam" id="PF12802">
    <property type="entry name" value="MarR_2"/>
    <property type="match status" value="1"/>
</dbReference>
<accession>A0A285JIG2</accession>
<dbReference type="PROSITE" id="PS50995">
    <property type="entry name" value="HTH_MARR_2"/>
    <property type="match status" value="1"/>
</dbReference>
<evidence type="ECO:0000313" key="5">
    <source>
        <dbReference type="EMBL" id="PJE26446.1"/>
    </source>
</evidence>
<dbReference type="RefSeq" id="WP_097147472.1">
    <property type="nucleotide sequence ID" value="NZ_OBEA01000009.1"/>
</dbReference>
<dbReference type="Gene3D" id="1.10.10.10">
    <property type="entry name" value="Winged helix-like DNA-binding domain superfamily/Winged helix DNA-binding domain"/>
    <property type="match status" value="1"/>
</dbReference>
<name>A0A285JIG2_9RHOB</name>
<proteinExistence type="predicted"/>
<evidence type="ECO:0000313" key="6">
    <source>
        <dbReference type="EMBL" id="SNY59587.1"/>
    </source>
</evidence>
<dbReference type="GO" id="GO:0003700">
    <property type="term" value="F:DNA-binding transcription factor activity"/>
    <property type="evidence" value="ECO:0007669"/>
    <property type="project" value="InterPro"/>
</dbReference>
<feature type="domain" description="HTH marR-type" evidence="4">
    <location>
        <begin position="29"/>
        <end position="162"/>
    </location>
</feature>
<organism evidence="6 7">
    <name type="scientific">Pseudooceanicola antarcticus</name>
    <dbReference type="NCBI Taxonomy" id="1247613"/>
    <lineage>
        <taxon>Bacteria</taxon>
        <taxon>Pseudomonadati</taxon>
        <taxon>Pseudomonadota</taxon>
        <taxon>Alphaproteobacteria</taxon>
        <taxon>Rhodobacterales</taxon>
        <taxon>Paracoccaceae</taxon>
        <taxon>Pseudooceanicola</taxon>
    </lineage>
</organism>
<dbReference type="PRINTS" id="PR00598">
    <property type="entry name" value="HTHMARR"/>
</dbReference>
<dbReference type="Proteomes" id="UP000231702">
    <property type="component" value="Unassembled WGS sequence"/>
</dbReference>
<keyword evidence="3" id="KW-0804">Transcription</keyword>
<evidence type="ECO:0000256" key="2">
    <source>
        <dbReference type="ARBA" id="ARBA00023125"/>
    </source>
</evidence>
<dbReference type="EMBL" id="OBEA01000009">
    <property type="protein sequence ID" value="SNY59587.1"/>
    <property type="molecule type" value="Genomic_DNA"/>
</dbReference>
<reference evidence="5 8" key="2">
    <citation type="journal article" date="2018" name="Int. J. Syst. Evol. Microbiol.">
        <title>Pseudooceanicola lipolyticus sp. nov., a marine alphaproteobacterium, reclassification of Oceanicola flagellatus as Pseudooceanicola flagellatus comb. nov. and emended description of the genus Pseudooceanicola.</title>
        <authorList>
            <person name="Huang M.-M."/>
            <person name="Guo L.-L."/>
            <person name="Wu Y.-H."/>
            <person name="Lai Q.-L."/>
            <person name="Shao Z.-Z."/>
            <person name="Wang C.-S."/>
            <person name="Wu M."/>
            <person name="Xu X.-W."/>
        </authorList>
    </citation>
    <scope>NUCLEOTIDE SEQUENCE [LARGE SCALE GENOMIC DNA]</scope>
    <source>
        <strain evidence="5 8">Ar-45</strain>
    </source>
</reference>
<dbReference type="InterPro" id="IPR036390">
    <property type="entry name" value="WH_DNA-bd_sf"/>
</dbReference>
<evidence type="ECO:0000259" key="4">
    <source>
        <dbReference type="PROSITE" id="PS50995"/>
    </source>
</evidence>
<dbReference type="InterPro" id="IPR036388">
    <property type="entry name" value="WH-like_DNA-bd_sf"/>
</dbReference>
<dbReference type="PANTHER" id="PTHR35790:SF4">
    <property type="entry name" value="HTH-TYPE TRANSCRIPTIONAL REGULATOR PCHR"/>
    <property type="match status" value="1"/>
</dbReference>
<keyword evidence="2 6" id="KW-0238">DNA-binding</keyword>
<evidence type="ECO:0000313" key="8">
    <source>
        <dbReference type="Proteomes" id="UP000231702"/>
    </source>
</evidence>
<dbReference type="EMBL" id="PGTD01000022">
    <property type="protein sequence ID" value="PJE26446.1"/>
    <property type="molecule type" value="Genomic_DNA"/>
</dbReference>
<dbReference type="InterPro" id="IPR000835">
    <property type="entry name" value="HTH_MarR-typ"/>
</dbReference>
<dbReference type="GO" id="GO:0003677">
    <property type="term" value="F:DNA binding"/>
    <property type="evidence" value="ECO:0007669"/>
    <property type="project" value="UniProtKB-KW"/>
</dbReference>
<evidence type="ECO:0000256" key="1">
    <source>
        <dbReference type="ARBA" id="ARBA00023015"/>
    </source>
</evidence>
<keyword evidence="8" id="KW-1185">Reference proteome</keyword>
<reference evidence="6 7" key="1">
    <citation type="submission" date="2017-09" db="EMBL/GenBank/DDBJ databases">
        <authorList>
            <person name="Ehlers B."/>
            <person name="Leendertz F.H."/>
        </authorList>
    </citation>
    <scope>NUCLEOTIDE SEQUENCE [LARGE SCALE GENOMIC DNA]</scope>
    <source>
        <strain evidence="6 7">CGMCC 1.12662</strain>
    </source>
</reference>
<protein>
    <submittedName>
        <fullName evidence="6">DNA-binding transcriptional regulator, MarR family</fullName>
    </submittedName>
    <submittedName>
        <fullName evidence="5">MarR family transcriptional regulator</fullName>
    </submittedName>
</protein>
<dbReference type="InterPro" id="IPR052067">
    <property type="entry name" value="Metal_resp_HTH_trans_reg"/>
</dbReference>
<dbReference type="Proteomes" id="UP000231655">
    <property type="component" value="Unassembled WGS sequence"/>
</dbReference>
<dbReference type="SMART" id="SM00347">
    <property type="entry name" value="HTH_MARR"/>
    <property type="match status" value="1"/>
</dbReference>
<sequence>MREGLSATEDLVAGRGGTEEGAGPVLDLDEYAPFLLNAVSLAWTRQIASVFKAQHGIGVVEWRVIAVLSAQPRIAATQICALLRMDKSAISRSLHALSEQGYLDHESTSGDQRRREWWLSESGQALFDKLLVVALETEARMLRGVSEDERQAFLSVMRRFLSNLED</sequence>
<evidence type="ECO:0000313" key="7">
    <source>
        <dbReference type="Proteomes" id="UP000231655"/>
    </source>
</evidence>
<dbReference type="OrthoDB" id="8906692at2"/>
<dbReference type="AlphaFoldDB" id="A0A285JIG2"/>
<evidence type="ECO:0000256" key="3">
    <source>
        <dbReference type="ARBA" id="ARBA00023163"/>
    </source>
</evidence>